<dbReference type="OrthoDB" id="9816009at2"/>
<feature type="signal peptide" evidence="1">
    <location>
        <begin position="1"/>
        <end position="20"/>
    </location>
</feature>
<keyword evidence="3" id="KW-1185">Reference proteome</keyword>
<keyword evidence="1" id="KW-0732">Signal</keyword>
<dbReference type="RefSeq" id="WP_089947757.1">
    <property type="nucleotide sequence ID" value="NZ_FNOI01000006.1"/>
</dbReference>
<protein>
    <submittedName>
        <fullName evidence="2">Uncharacterized protein</fullName>
    </submittedName>
</protein>
<proteinExistence type="predicted"/>
<name>A0A1H3B457_9RHOB</name>
<organism evidence="2 3">
    <name type="scientific">Litoreibacter albidus</name>
    <dbReference type="NCBI Taxonomy" id="670155"/>
    <lineage>
        <taxon>Bacteria</taxon>
        <taxon>Pseudomonadati</taxon>
        <taxon>Pseudomonadota</taxon>
        <taxon>Alphaproteobacteria</taxon>
        <taxon>Rhodobacterales</taxon>
        <taxon>Roseobacteraceae</taxon>
        <taxon>Litoreibacter</taxon>
    </lineage>
</organism>
<dbReference type="Proteomes" id="UP000199441">
    <property type="component" value="Unassembled WGS sequence"/>
</dbReference>
<gene>
    <name evidence="2" type="ORF">SAMN04488001_3018</name>
</gene>
<accession>A0A1H3B457</accession>
<dbReference type="EMBL" id="FNOI01000006">
    <property type="protein sequence ID" value="SDX35839.1"/>
    <property type="molecule type" value="Genomic_DNA"/>
</dbReference>
<sequence length="137" mass="15381">MRGLLFALALPLSSVGAAHAQTFTTANGVKPVLELIRPQWIAIRPYEGQDLLYMTTLLTYRCGIEQIRFSYNGGDLQVWEGEPCYRDEASPMALKMDTHVPYAVAPLDSLQTVTINLLFDDGTTMEHSYLRKDVQID</sequence>
<evidence type="ECO:0000256" key="1">
    <source>
        <dbReference type="SAM" id="SignalP"/>
    </source>
</evidence>
<dbReference type="STRING" id="670155.SAMN04488001_3018"/>
<reference evidence="3" key="1">
    <citation type="submission" date="2016-10" db="EMBL/GenBank/DDBJ databases">
        <authorList>
            <person name="Varghese N."/>
            <person name="Submissions S."/>
        </authorList>
    </citation>
    <scope>NUCLEOTIDE SEQUENCE [LARGE SCALE GENOMIC DNA]</scope>
    <source>
        <strain evidence="3">DSM 26922</strain>
    </source>
</reference>
<dbReference type="AlphaFoldDB" id="A0A1H3B457"/>
<evidence type="ECO:0000313" key="3">
    <source>
        <dbReference type="Proteomes" id="UP000199441"/>
    </source>
</evidence>
<feature type="chain" id="PRO_5011661861" evidence="1">
    <location>
        <begin position="21"/>
        <end position="137"/>
    </location>
</feature>
<evidence type="ECO:0000313" key="2">
    <source>
        <dbReference type="EMBL" id="SDX35839.1"/>
    </source>
</evidence>